<dbReference type="CDD" id="cd14686">
    <property type="entry name" value="bZIP"/>
    <property type="match status" value="1"/>
</dbReference>
<gene>
    <name evidence="3" type="ORF">PDE001_LOCUS8319</name>
</gene>
<feature type="compositionally biased region" description="Pro residues" evidence="2">
    <location>
        <begin position="174"/>
        <end position="186"/>
    </location>
</feature>
<evidence type="ECO:0008006" key="5">
    <source>
        <dbReference type="Google" id="ProtNLM"/>
    </source>
</evidence>
<sequence>MSWRQPRDLFGSGTDDQLMMQEILNLLATDSSNNSPERTVSTTACSSTDRSNRHDSVGTELSRSFTYGSSNNELLNEGMKNIVNLSSADAAGSAEAWGYATDETSSGNNNISIEELPLAGQGTGQQRTDTAVGLVQQTQLQSSIYATTQQFYDEDSRMVSPAVKMDLPPAPMSLPAPVATPAPEVPSIPSGSSVSSQQKESPSISNVLPTGKPVHVLTSSEINELRRKLRMQTASRRYRKRRKEQSRHQKLQCQELKAELARLHEYESQWNQYQQRSVESLQDELEMRKNEAASLTETMKDAAKEELDWVELMSNHLRKRSKCTSK</sequence>
<evidence type="ECO:0000256" key="1">
    <source>
        <dbReference type="SAM" id="Coils"/>
    </source>
</evidence>
<keyword evidence="4" id="KW-1185">Reference proteome</keyword>
<feature type="region of interest" description="Disordered" evidence="2">
    <location>
        <begin position="28"/>
        <end position="57"/>
    </location>
</feature>
<protein>
    <recommendedName>
        <fullName evidence="5">BZIP domain-containing protein</fullName>
    </recommendedName>
</protein>
<feature type="region of interest" description="Disordered" evidence="2">
    <location>
        <begin position="174"/>
        <end position="211"/>
    </location>
</feature>
<organism evidence="3 4">
    <name type="scientific">Peronospora destructor</name>
    <dbReference type="NCBI Taxonomy" id="86335"/>
    <lineage>
        <taxon>Eukaryota</taxon>
        <taxon>Sar</taxon>
        <taxon>Stramenopiles</taxon>
        <taxon>Oomycota</taxon>
        <taxon>Peronosporomycetes</taxon>
        <taxon>Peronosporales</taxon>
        <taxon>Peronosporaceae</taxon>
        <taxon>Peronospora</taxon>
    </lineage>
</organism>
<keyword evidence="1" id="KW-0175">Coiled coil</keyword>
<feature type="coiled-coil region" evidence="1">
    <location>
        <begin position="278"/>
        <end position="305"/>
    </location>
</feature>
<proteinExistence type="predicted"/>
<feature type="compositionally biased region" description="Low complexity" evidence="2">
    <location>
        <begin position="187"/>
        <end position="205"/>
    </location>
</feature>
<dbReference type="EMBL" id="CANTFM010001725">
    <property type="protein sequence ID" value="CAI5742576.1"/>
    <property type="molecule type" value="Genomic_DNA"/>
</dbReference>
<evidence type="ECO:0000313" key="4">
    <source>
        <dbReference type="Proteomes" id="UP001162029"/>
    </source>
</evidence>
<evidence type="ECO:0000313" key="3">
    <source>
        <dbReference type="EMBL" id="CAI5742576.1"/>
    </source>
</evidence>
<feature type="compositionally biased region" description="Polar residues" evidence="2">
    <location>
        <begin position="28"/>
        <end position="49"/>
    </location>
</feature>
<dbReference type="AlphaFoldDB" id="A0AAV0V054"/>
<dbReference type="Proteomes" id="UP001162029">
    <property type="component" value="Unassembled WGS sequence"/>
</dbReference>
<name>A0AAV0V054_9STRA</name>
<comment type="caution">
    <text evidence="3">The sequence shown here is derived from an EMBL/GenBank/DDBJ whole genome shotgun (WGS) entry which is preliminary data.</text>
</comment>
<evidence type="ECO:0000256" key="2">
    <source>
        <dbReference type="SAM" id="MobiDB-lite"/>
    </source>
</evidence>
<accession>A0AAV0V054</accession>
<reference evidence="3" key="1">
    <citation type="submission" date="2022-12" db="EMBL/GenBank/DDBJ databases">
        <authorList>
            <person name="Webb A."/>
        </authorList>
    </citation>
    <scope>NUCLEOTIDE SEQUENCE</scope>
    <source>
        <strain evidence="3">Pd1</strain>
    </source>
</reference>